<keyword evidence="1" id="KW-0812">Transmembrane</keyword>
<feature type="transmembrane region" description="Helical" evidence="1">
    <location>
        <begin position="32"/>
        <end position="54"/>
    </location>
</feature>
<protein>
    <submittedName>
        <fullName evidence="2">Uncharacterized protein</fullName>
    </submittedName>
</protein>
<dbReference type="Proteomes" id="UP000261812">
    <property type="component" value="Chromosome"/>
</dbReference>
<keyword evidence="3" id="KW-1185">Reference proteome</keyword>
<dbReference type="EMBL" id="CP032152">
    <property type="protein sequence ID" value="AXY67563.1"/>
    <property type="molecule type" value="Genomic_DNA"/>
</dbReference>
<dbReference type="RefSeq" id="WP_181496312.1">
    <property type="nucleotide sequence ID" value="NZ_CP032152.1"/>
</dbReference>
<organism evidence="2 3">
    <name type="scientific">Thermosynechococcus sichuanensis E542</name>
    <dbReference type="NCBI Taxonomy" id="2016101"/>
    <lineage>
        <taxon>Bacteria</taxon>
        <taxon>Bacillati</taxon>
        <taxon>Cyanobacteriota</taxon>
        <taxon>Cyanophyceae</taxon>
        <taxon>Acaryochloridales</taxon>
        <taxon>Thermosynechococcaceae</taxon>
        <taxon>Thermosynechococcus</taxon>
        <taxon>Thermosynechococcus sichuanensis</taxon>
    </lineage>
</organism>
<evidence type="ECO:0000313" key="2">
    <source>
        <dbReference type="EMBL" id="AXY67563.1"/>
    </source>
</evidence>
<sequence>MRVAYYAFAACFTVFLILYVLRGIGWLTMLPGGIFLILAIASWFTGLWSVLTFLKQRY</sequence>
<evidence type="ECO:0000256" key="1">
    <source>
        <dbReference type="SAM" id="Phobius"/>
    </source>
</evidence>
<keyword evidence="1" id="KW-0472">Membrane</keyword>
<dbReference type="KEGG" id="tsq:D3A95_03755"/>
<accession>A0A3B7MAA5</accession>
<name>A0A3B7MAA5_9CYAN</name>
<gene>
    <name evidence="2" type="ORF">D3A95_03755</name>
</gene>
<keyword evidence="1" id="KW-1133">Transmembrane helix</keyword>
<reference evidence="3" key="1">
    <citation type="submission" date="2018-09" db="EMBL/GenBank/DDBJ databases">
        <title>Complete genome sequence of thermophilic cyanobacteria strain Thermosynechococcus elongatus PKUAC-SCTE542.</title>
        <authorList>
            <person name="Liang Y."/>
            <person name="Tang J."/>
            <person name="Daroch M."/>
        </authorList>
    </citation>
    <scope>NUCLEOTIDE SEQUENCE [LARGE SCALE GENOMIC DNA]</scope>
    <source>
        <strain evidence="3">E542</strain>
    </source>
</reference>
<evidence type="ECO:0000313" key="3">
    <source>
        <dbReference type="Proteomes" id="UP000261812"/>
    </source>
</evidence>
<proteinExistence type="predicted"/>
<dbReference type="AlphaFoldDB" id="A0A3B7MAA5"/>